<organism evidence="1 2">
    <name type="scientific">Maledivibacter halophilus</name>
    <dbReference type="NCBI Taxonomy" id="36842"/>
    <lineage>
        <taxon>Bacteria</taxon>
        <taxon>Bacillati</taxon>
        <taxon>Bacillota</taxon>
        <taxon>Clostridia</taxon>
        <taxon>Peptostreptococcales</taxon>
        <taxon>Caminicellaceae</taxon>
        <taxon>Maledivibacter</taxon>
    </lineage>
</organism>
<keyword evidence="2" id="KW-1185">Reference proteome</keyword>
<name>A0A1T5KEB1_9FIRM</name>
<dbReference type="Proteomes" id="UP000190285">
    <property type="component" value="Unassembled WGS sequence"/>
</dbReference>
<dbReference type="AlphaFoldDB" id="A0A1T5KEB1"/>
<proteinExistence type="predicted"/>
<dbReference type="STRING" id="36842.SAMN02194393_01731"/>
<evidence type="ECO:0000313" key="1">
    <source>
        <dbReference type="EMBL" id="SKC62021.1"/>
    </source>
</evidence>
<accession>A0A1T5KEB1</accession>
<dbReference type="EMBL" id="FUZT01000004">
    <property type="protein sequence ID" value="SKC62021.1"/>
    <property type="molecule type" value="Genomic_DNA"/>
</dbReference>
<evidence type="ECO:0000313" key="2">
    <source>
        <dbReference type="Proteomes" id="UP000190285"/>
    </source>
</evidence>
<reference evidence="1 2" key="1">
    <citation type="submission" date="2017-02" db="EMBL/GenBank/DDBJ databases">
        <authorList>
            <person name="Peterson S.W."/>
        </authorList>
    </citation>
    <scope>NUCLEOTIDE SEQUENCE [LARGE SCALE GENOMIC DNA]</scope>
    <source>
        <strain evidence="1 2">M1</strain>
    </source>
</reference>
<gene>
    <name evidence="1" type="ORF">SAMN02194393_01731</name>
</gene>
<protein>
    <submittedName>
        <fullName evidence="1">Uncharacterized protein</fullName>
    </submittedName>
</protein>
<sequence length="56" mass="6425">MKVNSNDFVKSIKREVICNECSSKINRNSSCYVIPVMRNGGYYLKFICLNCEEVAN</sequence>